<dbReference type="OrthoDB" id="9967426at2"/>
<sequence>MTQPLQGGRWLRDPETGAMARDENTEALEADAKPPSAEGEAPGTLSTDTSADTNTPAKAKATKAKGR</sequence>
<proteinExistence type="predicted"/>
<evidence type="ECO:0000313" key="3">
    <source>
        <dbReference type="Proteomes" id="UP000186221"/>
    </source>
</evidence>
<evidence type="ECO:0000313" key="2">
    <source>
        <dbReference type="EMBL" id="SIT16641.1"/>
    </source>
</evidence>
<feature type="compositionally biased region" description="Basic and acidic residues" evidence="1">
    <location>
        <begin position="10"/>
        <end position="24"/>
    </location>
</feature>
<reference evidence="3" key="1">
    <citation type="submission" date="2017-01" db="EMBL/GenBank/DDBJ databases">
        <authorList>
            <person name="Varghese N."/>
            <person name="Submissions S."/>
        </authorList>
    </citation>
    <scope>NUCLEOTIDE SEQUENCE [LARGE SCALE GENOMIC DNA]</scope>
    <source>
        <strain evidence="3">DSM 19945</strain>
    </source>
</reference>
<gene>
    <name evidence="2" type="ORF">SAMN05421580_11271</name>
</gene>
<evidence type="ECO:0000256" key="1">
    <source>
        <dbReference type="SAM" id="MobiDB-lite"/>
    </source>
</evidence>
<dbReference type="AlphaFoldDB" id="A0A1N7Q1F0"/>
<feature type="region of interest" description="Disordered" evidence="1">
    <location>
        <begin position="1"/>
        <end position="67"/>
    </location>
</feature>
<protein>
    <submittedName>
        <fullName evidence="2">Uncharacterized protein</fullName>
    </submittedName>
</protein>
<feature type="compositionally biased region" description="Polar residues" evidence="1">
    <location>
        <begin position="44"/>
        <end position="56"/>
    </location>
</feature>
<keyword evidence="3" id="KW-1185">Reference proteome</keyword>
<organism evidence="2 3">
    <name type="scientific">Rhodobacter aestuarii</name>
    <dbReference type="NCBI Taxonomy" id="453582"/>
    <lineage>
        <taxon>Bacteria</taxon>
        <taxon>Pseudomonadati</taxon>
        <taxon>Pseudomonadota</taxon>
        <taxon>Alphaproteobacteria</taxon>
        <taxon>Rhodobacterales</taxon>
        <taxon>Rhodobacter group</taxon>
        <taxon>Rhodobacter</taxon>
    </lineage>
</organism>
<dbReference type="STRING" id="453582.SAMN05421580_11271"/>
<dbReference type="RefSeq" id="WP_076486092.1">
    <property type="nucleotide sequence ID" value="NZ_FTOG01000012.1"/>
</dbReference>
<dbReference type="EMBL" id="FTOG01000012">
    <property type="protein sequence ID" value="SIT16641.1"/>
    <property type="molecule type" value="Genomic_DNA"/>
</dbReference>
<dbReference type="Proteomes" id="UP000186221">
    <property type="component" value="Unassembled WGS sequence"/>
</dbReference>
<name>A0A1N7Q1F0_9RHOB</name>
<accession>A0A1N7Q1F0</accession>